<dbReference type="EMBL" id="JBHSFQ010000024">
    <property type="protein sequence ID" value="MFC4564414.1"/>
    <property type="molecule type" value="Genomic_DNA"/>
</dbReference>
<evidence type="ECO:0000313" key="2">
    <source>
        <dbReference type="EMBL" id="MFC4564414.1"/>
    </source>
</evidence>
<accession>A0ABV9E1E0</accession>
<name>A0ABV9E1E0_9ACTN</name>
<keyword evidence="3" id="KW-1185">Reference proteome</keyword>
<dbReference type="InterPro" id="IPR049244">
    <property type="entry name" value="DUF6879"/>
</dbReference>
<dbReference type="Proteomes" id="UP001595923">
    <property type="component" value="Unassembled WGS sequence"/>
</dbReference>
<feature type="domain" description="DUF6879" evidence="1">
    <location>
        <begin position="19"/>
        <end position="184"/>
    </location>
</feature>
<proteinExistence type="predicted"/>
<reference evidence="3" key="1">
    <citation type="journal article" date="2019" name="Int. J. Syst. Evol. Microbiol.">
        <title>The Global Catalogue of Microorganisms (GCM) 10K type strain sequencing project: providing services to taxonomists for standard genome sequencing and annotation.</title>
        <authorList>
            <consortium name="The Broad Institute Genomics Platform"/>
            <consortium name="The Broad Institute Genome Sequencing Center for Infectious Disease"/>
            <person name="Wu L."/>
            <person name="Ma J."/>
        </authorList>
    </citation>
    <scope>NUCLEOTIDE SEQUENCE [LARGE SCALE GENOMIC DNA]</scope>
    <source>
        <strain evidence="3">XZYJ18</strain>
    </source>
</reference>
<organism evidence="2 3">
    <name type="scientific">Nocardiopsis mangrovi</name>
    <dbReference type="NCBI Taxonomy" id="1179818"/>
    <lineage>
        <taxon>Bacteria</taxon>
        <taxon>Bacillati</taxon>
        <taxon>Actinomycetota</taxon>
        <taxon>Actinomycetes</taxon>
        <taxon>Streptosporangiales</taxon>
        <taxon>Nocardiopsidaceae</taxon>
        <taxon>Nocardiopsis</taxon>
    </lineage>
</organism>
<evidence type="ECO:0000259" key="1">
    <source>
        <dbReference type="Pfam" id="PF21806"/>
    </source>
</evidence>
<evidence type="ECO:0000313" key="3">
    <source>
        <dbReference type="Proteomes" id="UP001595923"/>
    </source>
</evidence>
<comment type="caution">
    <text evidence="2">The sequence shown here is derived from an EMBL/GenBank/DDBJ whole genome shotgun (WGS) entry which is preliminary data.</text>
</comment>
<dbReference type="Pfam" id="PF21806">
    <property type="entry name" value="DUF6879"/>
    <property type="match status" value="1"/>
</dbReference>
<protein>
    <submittedName>
        <fullName evidence="2">DUF6879 family protein</fullName>
    </submittedName>
</protein>
<sequence length="196" mass="22042">MTGHSPERGHSAEYPISPDEFGDCFSGFQSTAFRLETLQDYSAADEPAFRKFLAGESAPPPGTGSWPDEVRSGIDRGLRYDRVHVVTEPLSDYVRFECAWGYRRSVRAGENIRILPVPEGGWPDGLPHLDYWLFDSATLVRMDYSPDHRTITRVAVSDPEQIAAANAWRERAMRLSVPFTEYAARFDDAMLPLGAR</sequence>
<dbReference type="RefSeq" id="WP_378577498.1">
    <property type="nucleotide sequence ID" value="NZ_JBHSFQ010000024.1"/>
</dbReference>
<gene>
    <name evidence="2" type="ORF">ACFO4E_21345</name>
</gene>